<dbReference type="InterPro" id="IPR001296">
    <property type="entry name" value="Glyco_trans_1"/>
</dbReference>
<dbReference type="EMBL" id="DVNO01000016">
    <property type="protein sequence ID" value="HIU65426.1"/>
    <property type="molecule type" value="Genomic_DNA"/>
</dbReference>
<evidence type="ECO:0000259" key="1">
    <source>
        <dbReference type="Pfam" id="PF00534"/>
    </source>
</evidence>
<dbReference type="GO" id="GO:0016757">
    <property type="term" value="F:glycosyltransferase activity"/>
    <property type="evidence" value="ECO:0007669"/>
    <property type="project" value="InterPro"/>
</dbReference>
<comment type="caution">
    <text evidence="2">The sequence shown here is derived from an EMBL/GenBank/DDBJ whole genome shotgun (WGS) entry which is preliminary data.</text>
</comment>
<dbReference type="PANTHER" id="PTHR12526">
    <property type="entry name" value="GLYCOSYLTRANSFERASE"/>
    <property type="match status" value="1"/>
</dbReference>
<sequence>MTKQRIIFCLPHIVMGGLEKVLCEYLLELKKDHEFDLCVISKKRVIDSFFIDFFKSNDIKLVDDIWYNKPKVHFFLFKWFINIYAKLKKYKFFRFFNSFDIYIDFANFAYRDELKKIAKPKLAWCHGSINFFDDFIKDKEGLDIYDKIICLSENFKRDFIKKYPFLSDRIVFIYNPIDIKAVKVGAMNELYKTKGKYFVAVQRLDSDKKVETIIDAFNKFSIKHKDFNLYIVGDGPLTAALKKRAGNNEKIIFTGRLDNAYAIIKKSDALILSSVEKIGEGLGNVLLEAQVLGTLTISSDVQSGPTEILLDGKAGYLFKAENSNSLLKVLEYVISHPEENTEKIKTATKFLYRFEAGQSARVLREELRKLYK</sequence>
<dbReference type="CDD" id="cd03811">
    <property type="entry name" value="GT4_GT28_WabH-like"/>
    <property type="match status" value="1"/>
</dbReference>
<dbReference type="AlphaFoldDB" id="A0A9D1MS30"/>
<dbReference type="PANTHER" id="PTHR12526:SF630">
    <property type="entry name" value="GLYCOSYLTRANSFERASE"/>
    <property type="match status" value="1"/>
</dbReference>
<feature type="domain" description="Glycosyl transferase family 1" evidence="1">
    <location>
        <begin position="192"/>
        <end position="349"/>
    </location>
</feature>
<dbReference type="SUPFAM" id="SSF53756">
    <property type="entry name" value="UDP-Glycosyltransferase/glycogen phosphorylase"/>
    <property type="match status" value="1"/>
</dbReference>
<dbReference type="Proteomes" id="UP000824142">
    <property type="component" value="Unassembled WGS sequence"/>
</dbReference>
<protein>
    <submittedName>
        <fullName evidence="2">Glycosyltransferase</fullName>
    </submittedName>
</protein>
<gene>
    <name evidence="2" type="ORF">IAC63_02175</name>
</gene>
<name>A0A9D1MS30_9PROT</name>
<organism evidence="2 3">
    <name type="scientific">Candidatus Enterousia avicola</name>
    <dbReference type="NCBI Taxonomy" id="2840787"/>
    <lineage>
        <taxon>Bacteria</taxon>
        <taxon>Pseudomonadati</taxon>
        <taxon>Pseudomonadota</taxon>
        <taxon>Alphaproteobacteria</taxon>
        <taxon>Candidatus Enterousia</taxon>
    </lineage>
</organism>
<evidence type="ECO:0000313" key="2">
    <source>
        <dbReference type="EMBL" id="HIU65426.1"/>
    </source>
</evidence>
<proteinExistence type="predicted"/>
<dbReference type="Pfam" id="PF00534">
    <property type="entry name" value="Glycos_transf_1"/>
    <property type="match status" value="1"/>
</dbReference>
<accession>A0A9D1MS30</accession>
<reference evidence="2" key="1">
    <citation type="submission" date="2020-10" db="EMBL/GenBank/DDBJ databases">
        <authorList>
            <person name="Gilroy R."/>
        </authorList>
    </citation>
    <scope>NUCLEOTIDE SEQUENCE</scope>
    <source>
        <strain evidence="2">CHK136-897</strain>
    </source>
</reference>
<evidence type="ECO:0000313" key="3">
    <source>
        <dbReference type="Proteomes" id="UP000824142"/>
    </source>
</evidence>
<dbReference type="Gene3D" id="3.40.50.2000">
    <property type="entry name" value="Glycogen Phosphorylase B"/>
    <property type="match status" value="2"/>
</dbReference>
<reference evidence="2" key="2">
    <citation type="journal article" date="2021" name="PeerJ">
        <title>Extensive microbial diversity within the chicken gut microbiome revealed by metagenomics and culture.</title>
        <authorList>
            <person name="Gilroy R."/>
            <person name="Ravi A."/>
            <person name="Getino M."/>
            <person name="Pursley I."/>
            <person name="Horton D.L."/>
            <person name="Alikhan N.F."/>
            <person name="Baker D."/>
            <person name="Gharbi K."/>
            <person name="Hall N."/>
            <person name="Watson M."/>
            <person name="Adriaenssens E.M."/>
            <person name="Foster-Nyarko E."/>
            <person name="Jarju S."/>
            <person name="Secka A."/>
            <person name="Antonio M."/>
            <person name="Oren A."/>
            <person name="Chaudhuri R.R."/>
            <person name="La Ragione R."/>
            <person name="Hildebrand F."/>
            <person name="Pallen M.J."/>
        </authorList>
    </citation>
    <scope>NUCLEOTIDE SEQUENCE</scope>
    <source>
        <strain evidence="2">CHK136-897</strain>
    </source>
</reference>